<dbReference type="Pfam" id="PF04851">
    <property type="entry name" value="ResIII"/>
    <property type="match status" value="1"/>
</dbReference>
<keyword evidence="3" id="KW-0347">Helicase</keyword>
<evidence type="ECO:0000259" key="2">
    <source>
        <dbReference type="PROSITE" id="PS51194"/>
    </source>
</evidence>
<organism evidence="3 4">
    <name type="scientific">Kineosphaera limosa NBRC 100340</name>
    <dbReference type="NCBI Taxonomy" id="1184609"/>
    <lineage>
        <taxon>Bacteria</taxon>
        <taxon>Bacillati</taxon>
        <taxon>Actinomycetota</taxon>
        <taxon>Actinomycetes</taxon>
        <taxon>Micrococcales</taxon>
        <taxon>Dermatophilaceae</taxon>
        <taxon>Kineosphaera</taxon>
    </lineage>
</organism>
<dbReference type="Gene3D" id="3.40.50.300">
    <property type="entry name" value="P-loop containing nucleotide triphosphate hydrolases"/>
    <property type="match status" value="2"/>
</dbReference>
<dbReference type="PANTHER" id="PTHR47962:SF7">
    <property type="entry name" value="MITOCHONDRIAL ATP-DEPENDENT HELICASE IRC3-RELATED"/>
    <property type="match status" value="1"/>
</dbReference>
<feature type="domain" description="Helicase C-terminal" evidence="2">
    <location>
        <begin position="381"/>
        <end position="541"/>
    </location>
</feature>
<dbReference type="PROSITE" id="PS51194">
    <property type="entry name" value="HELICASE_CTER"/>
    <property type="match status" value="1"/>
</dbReference>
<dbReference type="SUPFAM" id="SSF56024">
    <property type="entry name" value="Phospholipase D/nuclease"/>
    <property type="match status" value="1"/>
</dbReference>
<dbReference type="PANTHER" id="PTHR47962">
    <property type="entry name" value="ATP-DEPENDENT HELICASE LHR-RELATED-RELATED"/>
    <property type="match status" value="1"/>
</dbReference>
<comment type="caution">
    <text evidence="3">The sequence shown here is derived from an EMBL/GenBank/DDBJ whole genome shotgun (WGS) entry which is preliminary data.</text>
</comment>
<dbReference type="SUPFAM" id="SSF52540">
    <property type="entry name" value="P-loop containing nucleoside triphosphate hydrolases"/>
    <property type="match status" value="1"/>
</dbReference>
<dbReference type="InterPro" id="IPR025202">
    <property type="entry name" value="PLD-like_dom"/>
</dbReference>
<dbReference type="InterPro" id="IPR001650">
    <property type="entry name" value="Helicase_C-like"/>
</dbReference>
<dbReference type="AlphaFoldDB" id="K6WCG0"/>
<keyword evidence="3" id="KW-0547">Nucleotide-binding</keyword>
<reference evidence="3 4" key="1">
    <citation type="submission" date="2012-08" db="EMBL/GenBank/DDBJ databases">
        <title>Whole genome shotgun sequence of Kineosphaera limosa NBRC 100340.</title>
        <authorList>
            <person name="Yoshida I."/>
            <person name="Isaki S."/>
            <person name="Hosoyama A."/>
            <person name="Tsuchikane K."/>
            <person name="Katsumata H."/>
            <person name="Ando Y."/>
            <person name="Ohji S."/>
            <person name="Hamada M."/>
            <person name="Tamura T."/>
            <person name="Yamazoe A."/>
            <person name="Yamazaki S."/>
            <person name="Fujita N."/>
        </authorList>
    </citation>
    <scope>NUCLEOTIDE SEQUENCE [LARGE SCALE GENOMIC DNA]</scope>
    <source>
        <strain evidence="3 4">NBRC 100340</strain>
    </source>
</reference>
<dbReference type="PROSITE" id="PS51192">
    <property type="entry name" value="HELICASE_ATP_BIND_1"/>
    <property type="match status" value="1"/>
</dbReference>
<dbReference type="CDD" id="cd18032">
    <property type="entry name" value="DEXHc_RE_I_III_res"/>
    <property type="match status" value="1"/>
</dbReference>
<dbReference type="SMART" id="SM00490">
    <property type="entry name" value="HELICc"/>
    <property type="match status" value="1"/>
</dbReference>
<dbReference type="RefSeq" id="WP_006593487.1">
    <property type="nucleotide sequence ID" value="NZ_BAHD01000053.1"/>
</dbReference>
<dbReference type="InterPro" id="IPR006935">
    <property type="entry name" value="Helicase/UvrB_N"/>
</dbReference>
<dbReference type="GO" id="GO:0003677">
    <property type="term" value="F:DNA binding"/>
    <property type="evidence" value="ECO:0007669"/>
    <property type="project" value="InterPro"/>
</dbReference>
<dbReference type="Pfam" id="PF00271">
    <property type="entry name" value="Helicase_C"/>
    <property type="match status" value="1"/>
</dbReference>
<dbReference type="STRING" id="1184609.KILIM_053_00060"/>
<evidence type="ECO:0000313" key="3">
    <source>
        <dbReference type="EMBL" id="GAB96955.1"/>
    </source>
</evidence>
<feature type="domain" description="Helicase ATP-binding" evidence="1">
    <location>
        <begin position="172"/>
        <end position="325"/>
    </location>
</feature>
<evidence type="ECO:0000259" key="1">
    <source>
        <dbReference type="PROSITE" id="PS51192"/>
    </source>
</evidence>
<protein>
    <submittedName>
        <fullName evidence="3">Putative ATP-dependent helicase</fullName>
    </submittedName>
</protein>
<dbReference type="Gene3D" id="3.30.870.10">
    <property type="entry name" value="Endonuclease Chain A"/>
    <property type="match status" value="1"/>
</dbReference>
<dbReference type="eggNOG" id="COG3886">
    <property type="taxonomic scope" value="Bacteria"/>
</dbReference>
<dbReference type="InterPro" id="IPR014001">
    <property type="entry name" value="Helicase_ATP-bd"/>
</dbReference>
<gene>
    <name evidence="3" type="ORF">KILIM_053_00060</name>
</gene>
<dbReference type="Proteomes" id="UP000008366">
    <property type="component" value="Unassembled WGS sequence"/>
</dbReference>
<dbReference type="GO" id="GO:0016887">
    <property type="term" value="F:ATP hydrolysis activity"/>
    <property type="evidence" value="ECO:0007669"/>
    <property type="project" value="TreeGrafter"/>
</dbReference>
<keyword evidence="3" id="KW-0067">ATP-binding</keyword>
<sequence>MRTLEAQLERLKDRNARFRVITTTYLGSTDIKALDRLARDFGADIRVQYDPRRTRLHAKGWLFRRNTGFDTAYVGSSNLTVSALLDGAEWNVRLSAIATPSLLDKFAATFETYWHSDEYARYDPDDDADRERLERALHIAKGGSTPTSLLVSGLDVRPYPHQQQILEALDAERTLHDRHRNLVVAATGTGKTVIAALDYRRLCAGRDRPSLLFVAHRKEILEQSLRTYREVLGDGTFGELYVGGHVPSQWQHVFASVQSLTGRITEIPADAFHVVVIDEFHHAEAPTYRRLLEHLHPRELLGLTATPERTDGTDVRAFFDGRTAAELRVWDAIAADLLSPFHYFGIADGTDLTAIDWRAGRYADADLDRLYTGNDARARLVLKQLEDKITDPTRMRALGFCVGVAHAEYMARVTNDAGISAKAVTGQTPTAERERAIADLRAGRLAAIFTADLFNEGVDIPEVDTVLFLRPTESPTLFLQQLGRGLRLAEGKAVLTALDFVGHHRSEFRADLRFRALTGATRKDLQRDIEKGFPFLPSGCQIVLDRKVQAEVLRNVRVRLSQRWPALVAKLRAKPTGSLRTFLDEAGLDLSHVVRDKKGRTGWTALQRDAGLLEGGASELGGKLAGRVRAVAHVDDLPRAQAYARLLGPDTTYSDLSPGEQRSARMLFFSLWPDGGGFASYDEGFKRLRNEAEIRSEMRQVIDIAFDGSRHPTTELSDLPGVLLQVHARYSREEILAGLDWGSLRRKPRYFVQGVLRTTIDGRPIDAFLATLRKSSADYSPTTMYRDYPISPTLFHWESQSKTSVNSADGRRYRDGTSTILLFVRREKTGEFGTEPYTFLGPAEYVSHTGDRPIAITWRLECPMPADLYADVAVAL</sequence>
<dbReference type="InterPro" id="IPR021835">
    <property type="entry name" value="DUF3427"/>
</dbReference>
<dbReference type="SMART" id="SM00487">
    <property type="entry name" value="DEXDc"/>
    <property type="match status" value="1"/>
</dbReference>
<keyword evidence="4" id="KW-1185">Reference proteome</keyword>
<dbReference type="eggNOG" id="COG1061">
    <property type="taxonomic scope" value="Bacteria"/>
</dbReference>
<dbReference type="InterPro" id="IPR052511">
    <property type="entry name" value="ATP-dep_Helicase"/>
</dbReference>
<dbReference type="EMBL" id="BAHD01000053">
    <property type="protein sequence ID" value="GAB96955.1"/>
    <property type="molecule type" value="Genomic_DNA"/>
</dbReference>
<proteinExistence type="predicted"/>
<dbReference type="InterPro" id="IPR027417">
    <property type="entry name" value="P-loop_NTPase"/>
</dbReference>
<dbReference type="GO" id="GO:0005524">
    <property type="term" value="F:ATP binding"/>
    <property type="evidence" value="ECO:0007669"/>
    <property type="project" value="InterPro"/>
</dbReference>
<dbReference type="CDD" id="cd18799">
    <property type="entry name" value="SF2_C_EcoAI-like"/>
    <property type="match status" value="1"/>
</dbReference>
<name>K6WCG0_9MICO</name>
<evidence type="ECO:0000313" key="4">
    <source>
        <dbReference type="Proteomes" id="UP000008366"/>
    </source>
</evidence>
<dbReference type="Pfam" id="PF11907">
    <property type="entry name" value="DUF3427"/>
    <property type="match status" value="1"/>
</dbReference>
<accession>K6WCG0</accession>
<dbReference type="GO" id="GO:0004386">
    <property type="term" value="F:helicase activity"/>
    <property type="evidence" value="ECO:0007669"/>
    <property type="project" value="UniProtKB-KW"/>
</dbReference>
<dbReference type="Pfam" id="PF13091">
    <property type="entry name" value="PLDc_2"/>
    <property type="match status" value="1"/>
</dbReference>
<keyword evidence="3" id="KW-0378">Hydrolase</keyword>